<name>A0A4Y1ZIY2_9BACL</name>
<protein>
    <submittedName>
        <fullName evidence="1">Uncharacterized protein</fullName>
    </submittedName>
</protein>
<reference evidence="1 2" key="1">
    <citation type="submission" date="2017-11" db="EMBL/GenBank/DDBJ databases">
        <title>Draft Genome Sequence of Sporolactobacillus inulinus NBRC 111894 Isolated from Koso, a Japanese Sugar-Vegetable Fermented Beverage.</title>
        <authorList>
            <person name="Chiou T.Y."/>
            <person name="Oshima K."/>
            <person name="Suda W."/>
            <person name="Hattori M."/>
            <person name="Takahashi T."/>
        </authorList>
    </citation>
    <scope>NUCLEOTIDE SEQUENCE [LARGE SCALE GENOMIC DNA]</scope>
    <source>
        <strain evidence="1 2">NBRC111894</strain>
    </source>
</reference>
<gene>
    <name evidence="1" type="ORF">NBRC111894_4544</name>
</gene>
<evidence type="ECO:0000313" key="1">
    <source>
        <dbReference type="EMBL" id="GAY78990.1"/>
    </source>
</evidence>
<sequence length="86" mass="9972">MLPVAVVIDYNGHFFLQPVGARSRFRSPLSRRSRPLLFLQDLYTLKNLRSMSSFYCEKETAQLQAIRKGLTVRLSLLAHFSRQTDL</sequence>
<comment type="caution">
    <text evidence="1">The sequence shown here is derived from an EMBL/GenBank/DDBJ whole genome shotgun (WGS) entry which is preliminary data.</text>
</comment>
<dbReference type="EMBL" id="BEXB01000075">
    <property type="protein sequence ID" value="GAY78990.1"/>
    <property type="molecule type" value="Genomic_DNA"/>
</dbReference>
<evidence type="ECO:0000313" key="2">
    <source>
        <dbReference type="Proteomes" id="UP000319716"/>
    </source>
</evidence>
<accession>A0A4Y1ZIY2</accession>
<dbReference type="Proteomes" id="UP000319716">
    <property type="component" value="Unassembled WGS sequence"/>
</dbReference>
<proteinExistence type="predicted"/>
<organism evidence="1 2">
    <name type="scientific">Sporolactobacillus inulinus</name>
    <dbReference type="NCBI Taxonomy" id="2078"/>
    <lineage>
        <taxon>Bacteria</taxon>
        <taxon>Bacillati</taxon>
        <taxon>Bacillota</taxon>
        <taxon>Bacilli</taxon>
        <taxon>Bacillales</taxon>
        <taxon>Sporolactobacillaceae</taxon>
        <taxon>Sporolactobacillus</taxon>
    </lineage>
</organism>
<dbReference type="AlphaFoldDB" id="A0A4Y1ZIY2"/>